<accession>A0ABY4YSC7</accession>
<dbReference type="RefSeq" id="WP_252592755.1">
    <property type="nucleotide sequence ID" value="NZ_CP099489.1"/>
</dbReference>
<keyword evidence="1" id="KW-0812">Transmembrane</keyword>
<dbReference type="EMBL" id="CP099489">
    <property type="protein sequence ID" value="USQ79651.1"/>
    <property type="molecule type" value="Genomic_DNA"/>
</dbReference>
<keyword evidence="1" id="KW-0472">Membrane</keyword>
<proteinExistence type="predicted"/>
<feature type="transmembrane region" description="Helical" evidence="1">
    <location>
        <begin position="51"/>
        <end position="69"/>
    </location>
</feature>
<gene>
    <name evidence="2" type="ORF">NF556_18995</name>
</gene>
<evidence type="ECO:0000313" key="3">
    <source>
        <dbReference type="Proteomes" id="UP001056455"/>
    </source>
</evidence>
<name>A0ABY4YSC7_9MICO</name>
<reference evidence="2" key="1">
    <citation type="submission" date="2022-06" db="EMBL/GenBank/DDBJ databases">
        <title>Ornithinimicrobium HY1793.</title>
        <authorList>
            <person name="Huang Y."/>
        </authorList>
    </citation>
    <scope>NUCLEOTIDE SEQUENCE</scope>
    <source>
        <strain evidence="2">HY1793</strain>
    </source>
</reference>
<keyword evidence="3" id="KW-1185">Reference proteome</keyword>
<dbReference type="Proteomes" id="UP001056455">
    <property type="component" value="Chromosome"/>
</dbReference>
<evidence type="ECO:0000256" key="1">
    <source>
        <dbReference type="SAM" id="Phobius"/>
    </source>
</evidence>
<sequence length="490" mass="50626">MSDRHDTTDHEEGGALGLLERAGELSPQMSVRPEAVLAAGRHKVRRRRTSAVGAGAVALAMAGALWVGGPLDQFTDSETMAPASISWHNGVDVDLFDNQPHPTEAGRTHWTGELRSAEGDALPELVLTQDGKELDPIPAEDGPGDVMVFRTEGLSVAAWQRPAGSIGEAPVWTPGYEASQGSSIEIGDAELKYSAAEFVPGATGELQELYWFSQDAAHAASGAEVSSAVLRDGDTSAVVLADEARATWGMVNAREPADNFVHMDPMTFDSGLTGWVTAESASASAGSGPVLPNASIGLLPPGAELQEPDDGVTQVHAEIGSHTAVLASKPTSTYAPAIRFSLDGSEHTLRSYAAGAQRVTAGGKSVQVDAMPDGLQLLVGAGEFAVVPDEELDGDRALVGAVGGGQIVVVPGWEPEADVADLRVQSAGEWLPVDSALSMSSFTGEPLTVLGLDAGTLAEDATVEGVGVVDGDQVAPHEPKGGLNTLDLDL</sequence>
<protein>
    <submittedName>
        <fullName evidence="2">Uncharacterized protein</fullName>
    </submittedName>
</protein>
<organism evidence="2 3">
    <name type="scientific">Ornithinimicrobium faecis</name>
    <dbReference type="NCBI Taxonomy" id="2934158"/>
    <lineage>
        <taxon>Bacteria</taxon>
        <taxon>Bacillati</taxon>
        <taxon>Actinomycetota</taxon>
        <taxon>Actinomycetes</taxon>
        <taxon>Micrococcales</taxon>
        <taxon>Ornithinimicrobiaceae</taxon>
        <taxon>Ornithinimicrobium</taxon>
    </lineage>
</organism>
<evidence type="ECO:0000313" key="2">
    <source>
        <dbReference type="EMBL" id="USQ79651.1"/>
    </source>
</evidence>
<keyword evidence="1" id="KW-1133">Transmembrane helix</keyword>